<dbReference type="Pfam" id="PF13304">
    <property type="entry name" value="AAA_21"/>
    <property type="match status" value="1"/>
</dbReference>
<feature type="domain" description="ATPase AAA-type core" evidence="1">
    <location>
        <begin position="140"/>
        <end position="202"/>
    </location>
</feature>
<evidence type="ECO:0000259" key="1">
    <source>
        <dbReference type="Pfam" id="PF13304"/>
    </source>
</evidence>
<reference evidence="2 3" key="1">
    <citation type="submission" date="2018-05" db="EMBL/GenBank/DDBJ databases">
        <title>complete genome sequence of Aquabacterium olei NBRC 110486.</title>
        <authorList>
            <person name="Tang B."/>
            <person name="Chang J."/>
            <person name="Zhang L."/>
            <person name="Yang H."/>
        </authorList>
    </citation>
    <scope>NUCLEOTIDE SEQUENCE [LARGE SCALE GENOMIC DNA]</scope>
    <source>
        <strain evidence="2 3">NBRC 110486</strain>
    </source>
</reference>
<evidence type="ECO:0000313" key="3">
    <source>
        <dbReference type="Proteomes" id="UP000244892"/>
    </source>
</evidence>
<dbReference type="Proteomes" id="UP000244892">
    <property type="component" value="Chromosome"/>
</dbReference>
<dbReference type="PANTHER" id="PTHR43581">
    <property type="entry name" value="ATP/GTP PHOSPHATASE"/>
    <property type="match status" value="1"/>
</dbReference>
<protein>
    <recommendedName>
        <fullName evidence="1">ATPase AAA-type core domain-containing protein</fullName>
    </recommendedName>
</protein>
<proteinExistence type="predicted"/>
<evidence type="ECO:0000313" key="2">
    <source>
        <dbReference type="EMBL" id="AWI54113.1"/>
    </source>
</evidence>
<dbReference type="OrthoDB" id="3322489at2"/>
<gene>
    <name evidence="2" type="ORF">DEH84_12315</name>
</gene>
<dbReference type="GO" id="GO:0016887">
    <property type="term" value="F:ATP hydrolysis activity"/>
    <property type="evidence" value="ECO:0007669"/>
    <property type="project" value="InterPro"/>
</dbReference>
<organism evidence="2 3">
    <name type="scientific">Aquabacterium olei</name>
    <dbReference type="NCBI Taxonomy" id="1296669"/>
    <lineage>
        <taxon>Bacteria</taxon>
        <taxon>Pseudomonadati</taxon>
        <taxon>Pseudomonadota</taxon>
        <taxon>Betaproteobacteria</taxon>
        <taxon>Burkholderiales</taxon>
        <taxon>Aquabacterium</taxon>
    </lineage>
</organism>
<dbReference type="KEGG" id="aon:DEH84_12315"/>
<sequence length="278" mass="29998">MLTSLRIRHFRAWQDTGPVRLAPLTVFFGEHGTGKSSLGHALALLDPHAHEAVSGQQAGFALDAVWQAGGQRVSRHLSAASAPERASAPLTFVDTEAQGDRIPLPSAGDPAVSHWLHAMGLDAPSTASQTGRSARHAQHLLGHLLNAPEGGTIWLEHPENHLHPKAQAVLADALIAAVQSTAEGQHPGVQCIVESHSEALLNRLQRRVAEAVIPPEELALYVCRLRGPHAELEALRLNAYGDIENWPEDLFGHDMTDITARTVAALRRRQAEAREPKA</sequence>
<dbReference type="RefSeq" id="WP_109037109.1">
    <property type="nucleotide sequence ID" value="NZ_CP029210.1"/>
</dbReference>
<dbReference type="GO" id="GO:0005524">
    <property type="term" value="F:ATP binding"/>
    <property type="evidence" value="ECO:0007669"/>
    <property type="project" value="InterPro"/>
</dbReference>
<dbReference type="EMBL" id="CP029210">
    <property type="protein sequence ID" value="AWI54113.1"/>
    <property type="molecule type" value="Genomic_DNA"/>
</dbReference>
<dbReference type="PANTHER" id="PTHR43581:SF2">
    <property type="entry name" value="EXCINUCLEASE ATPASE SUBUNIT"/>
    <property type="match status" value="1"/>
</dbReference>
<dbReference type="SUPFAM" id="SSF52540">
    <property type="entry name" value="P-loop containing nucleoside triphosphate hydrolases"/>
    <property type="match status" value="1"/>
</dbReference>
<dbReference type="InterPro" id="IPR051396">
    <property type="entry name" value="Bact_Antivir_Def_Nuclease"/>
</dbReference>
<dbReference type="InterPro" id="IPR003959">
    <property type="entry name" value="ATPase_AAA_core"/>
</dbReference>
<keyword evidence="3" id="KW-1185">Reference proteome</keyword>
<accession>A0A2U8FST0</accession>
<name>A0A2U8FST0_9BURK</name>
<dbReference type="InterPro" id="IPR027417">
    <property type="entry name" value="P-loop_NTPase"/>
</dbReference>
<dbReference type="AlphaFoldDB" id="A0A2U8FST0"/>